<dbReference type="AlphaFoldDB" id="A0A0E9RBG1"/>
<reference evidence="1" key="1">
    <citation type="submission" date="2014-11" db="EMBL/GenBank/DDBJ databases">
        <authorList>
            <person name="Amaro Gonzalez C."/>
        </authorList>
    </citation>
    <scope>NUCLEOTIDE SEQUENCE</scope>
</reference>
<dbReference type="EMBL" id="GBXM01082148">
    <property type="protein sequence ID" value="JAH26429.1"/>
    <property type="molecule type" value="Transcribed_RNA"/>
</dbReference>
<name>A0A0E9RBG1_ANGAN</name>
<accession>A0A0E9RBG1</accession>
<sequence length="28" mass="3027">MDSPALKCKITSMQLEHFSADATITSSN</sequence>
<organism evidence="1">
    <name type="scientific">Anguilla anguilla</name>
    <name type="common">European freshwater eel</name>
    <name type="synonym">Muraena anguilla</name>
    <dbReference type="NCBI Taxonomy" id="7936"/>
    <lineage>
        <taxon>Eukaryota</taxon>
        <taxon>Metazoa</taxon>
        <taxon>Chordata</taxon>
        <taxon>Craniata</taxon>
        <taxon>Vertebrata</taxon>
        <taxon>Euteleostomi</taxon>
        <taxon>Actinopterygii</taxon>
        <taxon>Neopterygii</taxon>
        <taxon>Teleostei</taxon>
        <taxon>Anguilliformes</taxon>
        <taxon>Anguillidae</taxon>
        <taxon>Anguilla</taxon>
    </lineage>
</organism>
<proteinExistence type="predicted"/>
<reference evidence="1" key="2">
    <citation type="journal article" date="2015" name="Fish Shellfish Immunol.">
        <title>Early steps in the European eel (Anguilla anguilla)-Vibrio vulnificus interaction in the gills: Role of the RtxA13 toxin.</title>
        <authorList>
            <person name="Callol A."/>
            <person name="Pajuelo D."/>
            <person name="Ebbesson L."/>
            <person name="Teles M."/>
            <person name="MacKenzie S."/>
            <person name="Amaro C."/>
        </authorList>
    </citation>
    <scope>NUCLEOTIDE SEQUENCE</scope>
</reference>
<protein>
    <submittedName>
        <fullName evidence="1">Uncharacterized protein</fullName>
    </submittedName>
</protein>
<evidence type="ECO:0000313" key="1">
    <source>
        <dbReference type="EMBL" id="JAH26429.1"/>
    </source>
</evidence>